<dbReference type="Pfam" id="PF00134">
    <property type="entry name" value="Cyclin_N"/>
    <property type="match status" value="1"/>
</dbReference>
<gene>
    <name evidence="3" type="ORF">ACHAW5_011132</name>
</gene>
<dbReference type="SUPFAM" id="SSF47954">
    <property type="entry name" value="Cyclin-like"/>
    <property type="match status" value="1"/>
</dbReference>
<dbReference type="AlphaFoldDB" id="A0ABD3NS63"/>
<keyword evidence="4" id="KW-1185">Reference proteome</keyword>
<proteinExistence type="predicted"/>
<dbReference type="InterPro" id="IPR006671">
    <property type="entry name" value="Cyclin_N"/>
</dbReference>
<dbReference type="FunFam" id="1.10.472.10:FF:000093">
    <property type="entry name" value="Predicted protein"/>
    <property type="match status" value="1"/>
</dbReference>
<comment type="caution">
    <text evidence="3">The sequence shown here is derived from an EMBL/GenBank/DDBJ whole genome shotgun (WGS) entry which is preliminary data.</text>
</comment>
<reference evidence="3 4" key="1">
    <citation type="submission" date="2024-10" db="EMBL/GenBank/DDBJ databases">
        <title>Updated reference genomes for cyclostephanoid diatoms.</title>
        <authorList>
            <person name="Roberts W.R."/>
            <person name="Alverson A.J."/>
        </authorList>
    </citation>
    <scope>NUCLEOTIDE SEQUENCE [LARGE SCALE GENOMIC DNA]</scope>
    <source>
        <strain evidence="3 4">AJA276-08</strain>
    </source>
</reference>
<evidence type="ECO:0000259" key="2">
    <source>
        <dbReference type="Pfam" id="PF00134"/>
    </source>
</evidence>
<dbReference type="EMBL" id="JALLAZ020001244">
    <property type="protein sequence ID" value="KAL3778061.1"/>
    <property type="molecule type" value="Genomic_DNA"/>
</dbReference>
<name>A0ABD3NS63_9STRA</name>
<accession>A0ABD3NS63</accession>
<protein>
    <recommendedName>
        <fullName evidence="2">Cyclin N-terminal domain-containing protein</fullName>
    </recommendedName>
</protein>
<dbReference type="Gene3D" id="1.10.472.10">
    <property type="entry name" value="Cyclin-like"/>
    <property type="match status" value="2"/>
</dbReference>
<evidence type="ECO:0000313" key="4">
    <source>
        <dbReference type="Proteomes" id="UP001530315"/>
    </source>
</evidence>
<feature type="domain" description="Cyclin N-terminal" evidence="2">
    <location>
        <begin position="23"/>
        <end position="150"/>
    </location>
</feature>
<sequence length="290" mass="32232">MTTSNSSNSSNGIYDEACVLERIKAMRSLEEKTARCRNYLTPQVDSTCRKLMVDWCFILVDAFALSRETVGVTISILDRYLSSGKGKSQEALECRQTFQRAVVSSFMAIKINEPSVLDIKMLVKLCRGVYKQKDIIDTEMEILSAPEWRVYASSTAPMEYVRHFVDLLPEYVDVADVILENAARRMDVATADVYFSTCRASSVGMACLAGALDEMPSMSWSDKEALWSELSRKLDWDIASNEIRQIEKRLLAESSSCESRMPSQASLSRTSFASTGGQPSSPGSVAQVAQ</sequence>
<evidence type="ECO:0000256" key="1">
    <source>
        <dbReference type="SAM" id="MobiDB-lite"/>
    </source>
</evidence>
<dbReference type="InterPro" id="IPR039361">
    <property type="entry name" value="Cyclin"/>
</dbReference>
<dbReference type="Proteomes" id="UP001530315">
    <property type="component" value="Unassembled WGS sequence"/>
</dbReference>
<evidence type="ECO:0000313" key="3">
    <source>
        <dbReference type="EMBL" id="KAL3778061.1"/>
    </source>
</evidence>
<dbReference type="PANTHER" id="PTHR10177">
    <property type="entry name" value="CYCLINS"/>
    <property type="match status" value="1"/>
</dbReference>
<organism evidence="3 4">
    <name type="scientific">Stephanodiscus triporus</name>
    <dbReference type="NCBI Taxonomy" id="2934178"/>
    <lineage>
        <taxon>Eukaryota</taxon>
        <taxon>Sar</taxon>
        <taxon>Stramenopiles</taxon>
        <taxon>Ochrophyta</taxon>
        <taxon>Bacillariophyta</taxon>
        <taxon>Coscinodiscophyceae</taxon>
        <taxon>Thalassiosirophycidae</taxon>
        <taxon>Stephanodiscales</taxon>
        <taxon>Stephanodiscaceae</taxon>
        <taxon>Stephanodiscus</taxon>
    </lineage>
</organism>
<feature type="region of interest" description="Disordered" evidence="1">
    <location>
        <begin position="254"/>
        <end position="290"/>
    </location>
</feature>
<dbReference type="InterPro" id="IPR036915">
    <property type="entry name" value="Cyclin-like_sf"/>
</dbReference>